<evidence type="ECO:0000313" key="19">
    <source>
        <dbReference type="Proteomes" id="UP000018144"/>
    </source>
</evidence>
<dbReference type="EMBL" id="HF935354">
    <property type="protein sequence ID" value="CCX29755.1"/>
    <property type="molecule type" value="Genomic_DNA"/>
</dbReference>
<keyword evidence="10 14" id="KW-0175">Coiled coil</keyword>
<evidence type="ECO:0000256" key="15">
    <source>
        <dbReference type="SAM" id="MobiDB-lite"/>
    </source>
</evidence>
<keyword evidence="8" id="KW-0498">Mitosis</keyword>
<evidence type="ECO:0000313" key="18">
    <source>
        <dbReference type="EMBL" id="CCX29755.1"/>
    </source>
</evidence>
<protein>
    <recommendedName>
        <fullName evidence="5">Probable kinetochore protein NUF2</fullName>
    </recommendedName>
</protein>
<reference evidence="18 19" key="1">
    <citation type="journal article" date="2013" name="PLoS Genet.">
        <title>The genome and development-dependent transcriptomes of Pyronema confluens: a window into fungal evolution.</title>
        <authorList>
            <person name="Traeger S."/>
            <person name="Altegoer F."/>
            <person name="Freitag M."/>
            <person name="Gabaldon T."/>
            <person name="Kempken F."/>
            <person name="Kumar A."/>
            <person name="Marcet-Houben M."/>
            <person name="Poggeler S."/>
            <person name="Stajich J.E."/>
            <person name="Nowrousian M."/>
        </authorList>
    </citation>
    <scope>NUCLEOTIDE SEQUENCE [LARGE SCALE GENOMIC DNA]</scope>
    <source>
        <strain evidence="19">CBS 100304</strain>
        <tissue evidence="18">Vegetative mycelium</tissue>
    </source>
</reference>
<dbReference type="GO" id="GO:0005634">
    <property type="term" value="C:nucleus"/>
    <property type="evidence" value="ECO:0007669"/>
    <property type="project" value="UniProtKB-SubCell"/>
</dbReference>
<evidence type="ECO:0000256" key="13">
    <source>
        <dbReference type="ARBA" id="ARBA00023328"/>
    </source>
</evidence>
<dbReference type="GO" id="GO:0045132">
    <property type="term" value="P:meiotic chromosome segregation"/>
    <property type="evidence" value="ECO:0007669"/>
    <property type="project" value="TreeGrafter"/>
</dbReference>
<keyword evidence="7" id="KW-0132">Cell division</keyword>
<keyword evidence="12" id="KW-0131">Cell cycle</keyword>
<evidence type="ECO:0000259" key="16">
    <source>
        <dbReference type="Pfam" id="PF03800"/>
    </source>
</evidence>
<dbReference type="GO" id="GO:0051301">
    <property type="term" value="P:cell division"/>
    <property type="evidence" value="ECO:0007669"/>
    <property type="project" value="UniProtKB-KW"/>
</dbReference>
<dbReference type="InterPro" id="IPR041112">
    <property type="entry name" value="Nuf2_DHR10-like"/>
</dbReference>
<evidence type="ECO:0000256" key="7">
    <source>
        <dbReference type="ARBA" id="ARBA00022618"/>
    </source>
</evidence>
<evidence type="ECO:0000256" key="5">
    <source>
        <dbReference type="ARBA" id="ARBA00017594"/>
    </source>
</evidence>
<evidence type="ECO:0000256" key="9">
    <source>
        <dbReference type="ARBA" id="ARBA00022838"/>
    </source>
</evidence>
<dbReference type="GO" id="GO:0051383">
    <property type="term" value="P:kinetochore organization"/>
    <property type="evidence" value="ECO:0007669"/>
    <property type="project" value="TreeGrafter"/>
</dbReference>
<evidence type="ECO:0000259" key="17">
    <source>
        <dbReference type="Pfam" id="PF18595"/>
    </source>
</evidence>
<evidence type="ECO:0000256" key="8">
    <source>
        <dbReference type="ARBA" id="ARBA00022776"/>
    </source>
</evidence>
<evidence type="ECO:0000256" key="3">
    <source>
        <dbReference type="ARBA" id="ARBA00004629"/>
    </source>
</evidence>
<keyword evidence="6" id="KW-0158">Chromosome</keyword>
<dbReference type="Pfam" id="PF03800">
    <property type="entry name" value="Nuf2"/>
    <property type="match status" value="1"/>
</dbReference>
<comment type="similarity">
    <text evidence="4">Belongs to the NUF2 family.</text>
</comment>
<dbReference type="eggNOG" id="KOG4438">
    <property type="taxonomic scope" value="Eukaryota"/>
</dbReference>
<dbReference type="PANTHER" id="PTHR21650:SF2">
    <property type="entry name" value="KINETOCHORE PROTEIN NUF2"/>
    <property type="match status" value="1"/>
</dbReference>
<dbReference type="Pfam" id="PF18595">
    <property type="entry name" value="Nuf2_DHR10-like"/>
    <property type="match status" value="1"/>
</dbReference>
<comment type="subcellular location">
    <subcellularLocation>
        <location evidence="3">Chromosome</location>
        <location evidence="3">Centromere</location>
        <location evidence="3">Kinetochore</location>
    </subcellularLocation>
    <subcellularLocation>
        <location evidence="2">Nucleus</location>
    </subcellularLocation>
</comment>
<dbReference type="Proteomes" id="UP000018144">
    <property type="component" value="Unassembled WGS sequence"/>
</dbReference>
<dbReference type="GO" id="GO:0007052">
    <property type="term" value="P:mitotic spindle organization"/>
    <property type="evidence" value="ECO:0007669"/>
    <property type="project" value="TreeGrafter"/>
</dbReference>
<evidence type="ECO:0000256" key="2">
    <source>
        <dbReference type="ARBA" id="ARBA00004123"/>
    </source>
</evidence>
<evidence type="ECO:0000256" key="12">
    <source>
        <dbReference type="ARBA" id="ARBA00023306"/>
    </source>
</evidence>
<gene>
    <name evidence="18" type="ORF">PCON_07081</name>
</gene>
<proteinExistence type="inferred from homology"/>
<keyword evidence="13" id="KW-0137">Centromere</keyword>
<comment type="function">
    <text evidence="1">Acts as a component of the essential kinetochore-associated NDC80 complex, which is required for chromosome segregation and spindle checkpoint activity.</text>
</comment>
<feature type="domain" description="Nuf2 DHR10-like" evidence="17">
    <location>
        <begin position="285"/>
        <end position="398"/>
    </location>
</feature>
<evidence type="ECO:0000256" key="14">
    <source>
        <dbReference type="SAM" id="Coils"/>
    </source>
</evidence>
<organism evidence="18 19">
    <name type="scientific">Pyronema omphalodes (strain CBS 100304)</name>
    <name type="common">Pyronema confluens</name>
    <dbReference type="NCBI Taxonomy" id="1076935"/>
    <lineage>
        <taxon>Eukaryota</taxon>
        <taxon>Fungi</taxon>
        <taxon>Dikarya</taxon>
        <taxon>Ascomycota</taxon>
        <taxon>Pezizomycotina</taxon>
        <taxon>Pezizomycetes</taxon>
        <taxon>Pezizales</taxon>
        <taxon>Pyronemataceae</taxon>
        <taxon>Pyronema</taxon>
    </lineage>
</organism>
<dbReference type="InterPro" id="IPR038275">
    <property type="entry name" value="Nuf2_N_sf"/>
</dbReference>
<dbReference type="GO" id="GO:0044877">
    <property type="term" value="F:protein-containing complex binding"/>
    <property type="evidence" value="ECO:0007669"/>
    <property type="project" value="TreeGrafter"/>
</dbReference>
<dbReference type="OMA" id="YLKMEAH"/>
<dbReference type="GO" id="GO:0031262">
    <property type="term" value="C:Ndc80 complex"/>
    <property type="evidence" value="ECO:0007669"/>
    <property type="project" value="InterPro"/>
</dbReference>
<keyword evidence="9" id="KW-0995">Kinetochore</keyword>
<keyword evidence="19" id="KW-1185">Reference proteome</keyword>
<dbReference type="InterPro" id="IPR005549">
    <property type="entry name" value="Kinetochore_Nuf2_N"/>
</dbReference>
<keyword evidence="11" id="KW-0539">Nucleus</keyword>
<dbReference type="STRING" id="1076935.U4LK67"/>
<sequence>MAYNSRQSNVFQMKTPGPSTGKKKQQPEQDSFLVLDQKDIVACLNDLDIIFTLEDIRSPTPLKVQYVYERLVDVLLGLRRESIDPLTVPVINSNPNTSGYDPESLHDPLVWMTFFRTLRDLMKWCGVQNFSFNDLNKPEPGRLRLILSLVINFSRYRADKLDMANAVKDEHIATQYRTGDIFDANIDLRERIERIHAQREVDAPQIEQVQKENRDLADRLKELKKKQTAVSNQYEQLRGMRKEHVSKLQNLQYMVEMNERECAKLRPCVMETPERLQVVLDDLRKQLDKEREGVDKGERWIKCFQRSEESQGIVHQEVVQLVDTMEEIHRSMGKLDETTKKVQRHQAIIGQKETEVREITRKRERLTRNLKTAEEKLDQERELDQQLREQAVRRTKQLGEEYNVISEELNRKNREIEREYETTKIQMQEMMDMKAVLDDEVSMTQAQFDRLARQITEYMTKMEHAMAGAAQVSGR</sequence>
<feature type="region of interest" description="Disordered" evidence="15">
    <location>
        <begin position="1"/>
        <end position="28"/>
    </location>
</feature>
<feature type="compositionally biased region" description="Polar residues" evidence="15">
    <location>
        <begin position="1"/>
        <end position="12"/>
    </location>
</feature>
<dbReference type="AlphaFoldDB" id="U4LK67"/>
<name>U4LK67_PYROM</name>
<evidence type="ECO:0000256" key="6">
    <source>
        <dbReference type="ARBA" id="ARBA00022454"/>
    </source>
</evidence>
<dbReference type="OrthoDB" id="8194677at2759"/>
<dbReference type="Gene3D" id="1.10.418.60">
    <property type="entry name" value="Ncd80 complex, Nuf2 subunit"/>
    <property type="match status" value="1"/>
</dbReference>
<evidence type="ECO:0000256" key="11">
    <source>
        <dbReference type="ARBA" id="ARBA00023242"/>
    </source>
</evidence>
<accession>U4LK67</accession>
<feature type="coiled-coil region" evidence="14">
    <location>
        <begin position="206"/>
        <end position="240"/>
    </location>
</feature>
<evidence type="ECO:0000256" key="1">
    <source>
        <dbReference type="ARBA" id="ARBA00002772"/>
    </source>
</evidence>
<evidence type="ECO:0000256" key="4">
    <source>
        <dbReference type="ARBA" id="ARBA00005498"/>
    </source>
</evidence>
<feature type="coiled-coil region" evidence="14">
    <location>
        <begin position="349"/>
        <end position="433"/>
    </location>
</feature>
<feature type="domain" description="Kinetochore protein Nuf2 N-terminal" evidence="16">
    <location>
        <begin position="29"/>
        <end position="166"/>
    </location>
</feature>
<evidence type="ECO:0000256" key="10">
    <source>
        <dbReference type="ARBA" id="ARBA00023054"/>
    </source>
</evidence>
<dbReference type="GO" id="GO:0051315">
    <property type="term" value="P:attachment of mitotic spindle microtubules to kinetochore"/>
    <property type="evidence" value="ECO:0007669"/>
    <property type="project" value="TreeGrafter"/>
</dbReference>
<dbReference type="PANTHER" id="PTHR21650">
    <property type="entry name" value="MEMBRALIN/KINETOCHORE PROTEIN NUF2"/>
    <property type="match status" value="1"/>
</dbReference>